<dbReference type="InterPro" id="IPR036815">
    <property type="entry name" value="14-3-3_dom_sf"/>
</dbReference>
<dbReference type="EMBL" id="CAUJNA010000367">
    <property type="protein sequence ID" value="CAJ1376160.1"/>
    <property type="molecule type" value="Genomic_DNA"/>
</dbReference>
<evidence type="ECO:0000313" key="4">
    <source>
        <dbReference type="EMBL" id="CAJ1376160.1"/>
    </source>
</evidence>
<feature type="site" description="Interaction with phosphoserine on interacting protein" evidence="2">
    <location>
        <position position="62"/>
    </location>
</feature>
<dbReference type="PIRSF" id="PIRSF000868">
    <property type="entry name" value="14-3-3"/>
    <property type="match status" value="1"/>
</dbReference>
<keyword evidence="6" id="KW-1185">Reference proteome</keyword>
<comment type="caution">
    <text evidence="4">The sequence shown here is derived from an EMBL/GenBank/DDBJ whole genome shotgun (WGS) entry which is preliminary data.</text>
</comment>
<feature type="domain" description="14-3-3" evidence="3">
    <location>
        <begin position="9"/>
        <end position="242"/>
    </location>
</feature>
<dbReference type="Proteomes" id="UP001178507">
    <property type="component" value="Unassembled WGS sequence"/>
</dbReference>
<dbReference type="Pfam" id="PF00244">
    <property type="entry name" value="14-3-3"/>
    <property type="match status" value="1"/>
</dbReference>
<evidence type="ECO:0000313" key="6">
    <source>
        <dbReference type="Proteomes" id="UP001178507"/>
    </source>
</evidence>
<evidence type="ECO:0000313" key="5">
    <source>
        <dbReference type="EMBL" id="CAJ1408393.1"/>
    </source>
</evidence>
<dbReference type="EMBL" id="CAUJNA010003718">
    <property type="protein sequence ID" value="CAJ1408393.1"/>
    <property type="molecule type" value="Genomic_DNA"/>
</dbReference>
<sequence length="242" mass="27058">MTEMDGVIREHEVYFATLAEQAERYDEMAEHMKSAALFEQELDAEERNLLAVAFKQAVGQRRCAWRIVCAAEQEEQAKGNHMTTASARGYRKKIEAELTSLCQTILALLTDKLIPGATTAEAKVSYYKAQGDYYRYMAEISDDMDRTRSTTAAKAAYEDGTKVAETSLKVTSPFRLGLALNHAVFYYEVMNAPTEAVRIGRKAFEDAVREIDNLGEDGAKESALVMQLLRDNITLWTSDPSG</sequence>
<protein>
    <recommendedName>
        <fullName evidence="3">14-3-3 domain-containing protein</fullName>
    </recommendedName>
</protein>
<reference evidence="4" key="1">
    <citation type="submission" date="2023-08" db="EMBL/GenBank/DDBJ databases">
        <authorList>
            <person name="Chen Y."/>
            <person name="Shah S."/>
            <person name="Dougan E. K."/>
            <person name="Thang M."/>
            <person name="Chan C."/>
        </authorList>
    </citation>
    <scope>NUCLEOTIDE SEQUENCE</scope>
</reference>
<evidence type="ECO:0000259" key="3">
    <source>
        <dbReference type="SMART" id="SM00101"/>
    </source>
</evidence>
<comment type="similarity">
    <text evidence="1">Belongs to the 14-3-3 family.</text>
</comment>
<dbReference type="SUPFAM" id="SSF48445">
    <property type="entry name" value="14-3-3 protein"/>
    <property type="match status" value="1"/>
</dbReference>
<gene>
    <name evidence="5" type="ORF">EVOR1521_LOCUS29823</name>
    <name evidence="4" type="ORF">EVOR1521_LOCUS5285</name>
</gene>
<dbReference type="CDD" id="cd08774">
    <property type="entry name" value="14-3-3"/>
    <property type="match status" value="1"/>
</dbReference>
<dbReference type="SMART" id="SM00101">
    <property type="entry name" value="14_3_3"/>
    <property type="match status" value="1"/>
</dbReference>
<dbReference type="AlphaFoldDB" id="A0AA36HVM1"/>
<organism evidence="4 6">
    <name type="scientific">Effrenium voratum</name>
    <dbReference type="NCBI Taxonomy" id="2562239"/>
    <lineage>
        <taxon>Eukaryota</taxon>
        <taxon>Sar</taxon>
        <taxon>Alveolata</taxon>
        <taxon>Dinophyceae</taxon>
        <taxon>Suessiales</taxon>
        <taxon>Symbiodiniaceae</taxon>
        <taxon>Effrenium</taxon>
    </lineage>
</organism>
<accession>A0AA36HVM1</accession>
<dbReference type="InterPro" id="IPR000308">
    <property type="entry name" value="14-3-3"/>
</dbReference>
<proteinExistence type="inferred from homology"/>
<name>A0AA36HVM1_9DINO</name>
<dbReference type="PANTHER" id="PTHR18860">
    <property type="entry name" value="14-3-3 PROTEIN"/>
    <property type="match status" value="1"/>
</dbReference>
<dbReference type="InterPro" id="IPR023410">
    <property type="entry name" value="14-3-3_domain"/>
</dbReference>
<dbReference type="Gene3D" id="1.20.190.20">
    <property type="entry name" value="14-3-3 domain"/>
    <property type="match status" value="1"/>
</dbReference>
<feature type="site" description="Interaction with phosphoserine on interacting protein" evidence="2">
    <location>
        <position position="135"/>
    </location>
</feature>
<evidence type="ECO:0000256" key="1">
    <source>
        <dbReference type="ARBA" id="ARBA00006141"/>
    </source>
</evidence>
<evidence type="ECO:0000256" key="2">
    <source>
        <dbReference type="PIRSR" id="PIRSR000868-1"/>
    </source>
</evidence>
<dbReference type="PRINTS" id="PR00305">
    <property type="entry name" value="1433ZETA"/>
</dbReference>